<feature type="transmembrane region" description="Helical" evidence="1">
    <location>
        <begin position="12"/>
        <end position="28"/>
    </location>
</feature>
<feature type="transmembrane region" description="Helical" evidence="1">
    <location>
        <begin position="35"/>
        <end position="55"/>
    </location>
</feature>
<dbReference type="AlphaFoldDB" id="A0A6C0H6P7"/>
<protein>
    <submittedName>
        <fullName evidence="2">Uncharacterized protein</fullName>
    </submittedName>
</protein>
<name>A0A6C0H6P7_9ZZZZ</name>
<feature type="transmembrane region" description="Helical" evidence="1">
    <location>
        <begin position="75"/>
        <end position="105"/>
    </location>
</feature>
<evidence type="ECO:0000256" key="1">
    <source>
        <dbReference type="SAM" id="Phobius"/>
    </source>
</evidence>
<accession>A0A6C0H6P7</accession>
<dbReference type="EMBL" id="MN739881">
    <property type="protein sequence ID" value="QHT75683.1"/>
    <property type="molecule type" value="Genomic_DNA"/>
</dbReference>
<proteinExistence type="predicted"/>
<reference evidence="2" key="1">
    <citation type="journal article" date="2020" name="Nature">
        <title>Giant virus diversity and host interactions through global metagenomics.</title>
        <authorList>
            <person name="Schulz F."/>
            <person name="Roux S."/>
            <person name="Paez-Espino D."/>
            <person name="Jungbluth S."/>
            <person name="Walsh D.A."/>
            <person name="Denef V.J."/>
            <person name="McMahon K.D."/>
            <person name="Konstantinidis K.T."/>
            <person name="Eloe-Fadrosh E.A."/>
            <person name="Kyrpides N.C."/>
            <person name="Woyke T."/>
        </authorList>
    </citation>
    <scope>NUCLEOTIDE SEQUENCE</scope>
    <source>
        <strain evidence="2">GVMAG-M-3300023179-71</strain>
    </source>
</reference>
<sequence>MLYHGSEIIKSFAIFYLFIFCNILLKLFPKSHLKFMVSNYTFIYVAGFLVFYFLITLFSDTRKNIPPIQKLVYTIVYYILFLVTIQLELVYTIMVGLILLVIYLLDSIKEFYIKNKNKDEAYWITLDKPIKIRMIKFEKNQINDINNIEKILDGLIIIISCIGLFKYIITKNNNG</sequence>
<feature type="transmembrane region" description="Helical" evidence="1">
    <location>
        <begin position="151"/>
        <end position="169"/>
    </location>
</feature>
<keyword evidence="1" id="KW-0472">Membrane</keyword>
<organism evidence="2">
    <name type="scientific">viral metagenome</name>
    <dbReference type="NCBI Taxonomy" id="1070528"/>
    <lineage>
        <taxon>unclassified sequences</taxon>
        <taxon>metagenomes</taxon>
        <taxon>organismal metagenomes</taxon>
    </lineage>
</organism>
<keyword evidence="1" id="KW-0812">Transmembrane</keyword>
<evidence type="ECO:0000313" key="2">
    <source>
        <dbReference type="EMBL" id="QHT75683.1"/>
    </source>
</evidence>
<keyword evidence="1" id="KW-1133">Transmembrane helix</keyword>